<reference evidence="1" key="1">
    <citation type="journal article" date="2023" name="Science">
        <title>Genome structures resolve the early diversification of teleost fishes.</title>
        <authorList>
            <person name="Parey E."/>
            <person name="Louis A."/>
            <person name="Montfort J."/>
            <person name="Bouchez O."/>
            <person name="Roques C."/>
            <person name="Iampietro C."/>
            <person name="Lluch J."/>
            <person name="Castinel A."/>
            <person name="Donnadieu C."/>
            <person name="Desvignes T."/>
            <person name="Floi Bucao C."/>
            <person name="Jouanno E."/>
            <person name="Wen M."/>
            <person name="Mejri S."/>
            <person name="Dirks R."/>
            <person name="Jansen H."/>
            <person name="Henkel C."/>
            <person name="Chen W.J."/>
            <person name="Zahm M."/>
            <person name="Cabau C."/>
            <person name="Klopp C."/>
            <person name="Thompson A.W."/>
            <person name="Robinson-Rechavi M."/>
            <person name="Braasch I."/>
            <person name="Lecointre G."/>
            <person name="Bobe J."/>
            <person name="Postlethwait J.H."/>
            <person name="Berthelot C."/>
            <person name="Roest Crollius H."/>
            <person name="Guiguen Y."/>
        </authorList>
    </citation>
    <scope>NUCLEOTIDE SEQUENCE</scope>
    <source>
        <strain evidence="1">NC1722</strain>
    </source>
</reference>
<evidence type="ECO:0000313" key="2">
    <source>
        <dbReference type="Proteomes" id="UP001221898"/>
    </source>
</evidence>
<organism evidence="1 2">
    <name type="scientific">Aldrovandia affinis</name>
    <dbReference type="NCBI Taxonomy" id="143900"/>
    <lineage>
        <taxon>Eukaryota</taxon>
        <taxon>Metazoa</taxon>
        <taxon>Chordata</taxon>
        <taxon>Craniata</taxon>
        <taxon>Vertebrata</taxon>
        <taxon>Euteleostomi</taxon>
        <taxon>Actinopterygii</taxon>
        <taxon>Neopterygii</taxon>
        <taxon>Teleostei</taxon>
        <taxon>Notacanthiformes</taxon>
        <taxon>Halosauridae</taxon>
        <taxon>Aldrovandia</taxon>
    </lineage>
</organism>
<dbReference type="AlphaFoldDB" id="A0AAD7WC64"/>
<comment type="caution">
    <text evidence="1">The sequence shown here is derived from an EMBL/GenBank/DDBJ whole genome shotgun (WGS) entry which is preliminary data.</text>
</comment>
<protein>
    <submittedName>
        <fullName evidence="1">Uncharacterized protein</fullName>
    </submittedName>
</protein>
<proteinExistence type="predicted"/>
<dbReference type="EMBL" id="JAINUG010000159">
    <property type="protein sequence ID" value="KAJ8391303.1"/>
    <property type="molecule type" value="Genomic_DNA"/>
</dbReference>
<name>A0AAD7WC64_9TELE</name>
<dbReference type="Proteomes" id="UP001221898">
    <property type="component" value="Unassembled WGS sequence"/>
</dbReference>
<accession>A0AAD7WC64</accession>
<gene>
    <name evidence="1" type="ORF">AAFF_G00090900</name>
</gene>
<sequence>MRSLILEGNFNVCLDGRDGVGEGDIDYSAGALAEVVKDFSLVDAFRGRCTRPMLASRGRYVVVARQRDRAEVAKWTASLAYLHGCFNRGEPVDWAVY</sequence>
<keyword evidence="2" id="KW-1185">Reference proteome</keyword>
<evidence type="ECO:0000313" key="1">
    <source>
        <dbReference type="EMBL" id="KAJ8391303.1"/>
    </source>
</evidence>